<evidence type="ECO:0000313" key="1">
    <source>
        <dbReference type="EMBL" id="QQK81469.1"/>
    </source>
</evidence>
<gene>
    <name evidence="1" type="ORF">HUG20_17160</name>
</gene>
<dbReference type="EMBL" id="CP054706">
    <property type="protein sequence ID" value="QQK81469.1"/>
    <property type="molecule type" value="Genomic_DNA"/>
</dbReference>
<reference evidence="1 2" key="1">
    <citation type="submission" date="2020-06" db="EMBL/GenBank/DDBJ databases">
        <title>Genomic analysis of Salicibibacter sp. NKC21-4.</title>
        <authorList>
            <person name="Oh Y.J."/>
        </authorList>
    </citation>
    <scope>NUCLEOTIDE SEQUENCE [LARGE SCALE GENOMIC DNA]</scope>
    <source>
        <strain evidence="1 2">NKC21-4</strain>
    </source>
</reference>
<dbReference type="AlphaFoldDB" id="A0A7T7CGT7"/>
<name>A0A7T7CGT7_9BACI</name>
<sequence>MFQTTSFIRNEIQSTNELIRDAGYEEAIHFRPPFGKKLVLTPLYLSGEGIDTITWDMKDIRL</sequence>
<evidence type="ECO:0000313" key="2">
    <source>
        <dbReference type="Proteomes" id="UP000595349"/>
    </source>
</evidence>
<keyword evidence="2" id="KW-1185">Reference proteome</keyword>
<dbReference type="KEGG" id="scib:HUG20_17160"/>
<dbReference type="Proteomes" id="UP000595349">
    <property type="component" value="Chromosome"/>
</dbReference>
<accession>A0A7T7CGT7</accession>
<proteinExistence type="predicted"/>
<protein>
    <submittedName>
        <fullName evidence="1">Uncharacterized protein</fullName>
    </submittedName>
</protein>
<organism evidence="1 2">
    <name type="scientific">Salicibibacter cibi</name>
    <dbReference type="NCBI Taxonomy" id="2743001"/>
    <lineage>
        <taxon>Bacteria</taxon>
        <taxon>Bacillati</taxon>
        <taxon>Bacillota</taxon>
        <taxon>Bacilli</taxon>
        <taxon>Bacillales</taxon>
        <taxon>Bacillaceae</taxon>
        <taxon>Salicibibacter</taxon>
    </lineage>
</organism>